<keyword evidence="8" id="KW-0472">Membrane</keyword>
<evidence type="ECO:0000259" key="14">
    <source>
        <dbReference type="PROSITE" id="PS50835"/>
    </source>
</evidence>
<dbReference type="InterPro" id="IPR007110">
    <property type="entry name" value="Ig-like_dom"/>
</dbReference>
<evidence type="ECO:0000256" key="4">
    <source>
        <dbReference type="ARBA" id="ARBA00012855"/>
    </source>
</evidence>
<dbReference type="Gene3D" id="2.60.40.10">
    <property type="entry name" value="Immunoglobulins"/>
    <property type="match status" value="4"/>
</dbReference>
<comment type="similarity">
    <text evidence="3">Belongs to the pyrroline-5-carboxylate reductase family.</text>
</comment>
<gene>
    <name evidence="15" type="ORF">RDWZM_001106</name>
</gene>
<feature type="domain" description="Ig-like" evidence="14">
    <location>
        <begin position="262"/>
        <end position="341"/>
    </location>
</feature>
<keyword evidence="5" id="KW-0028">Amino-acid biosynthesis</keyword>
<dbReference type="GO" id="GO:0016020">
    <property type="term" value="C:membrane"/>
    <property type="evidence" value="ECO:0007669"/>
    <property type="project" value="UniProtKB-SubCell"/>
</dbReference>
<dbReference type="Pfam" id="PF00047">
    <property type="entry name" value="ig"/>
    <property type="match status" value="1"/>
</dbReference>
<keyword evidence="9" id="KW-1015">Disulfide bond</keyword>
<proteinExistence type="inferred from homology"/>
<feature type="domain" description="Ig-like" evidence="14">
    <location>
        <begin position="153"/>
        <end position="253"/>
    </location>
</feature>
<dbReference type="InterPro" id="IPR000304">
    <property type="entry name" value="Pyrroline-COOH_reductase"/>
</dbReference>
<dbReference type="AlphaFoldDB" id="A0A9Q0RQB0"/>
<accession>A0A9Q0RQB0</accession>
<dbReference type="InterPro" id="IPR013162">
    <property type="entry name" value="CD80_C2-set"/>
</dbReference>
<dbReference type="InterPro" id="IPR003598">
    <property type="entry name" value="Ig_sub2"/>
</dbReference>
<dbReference type="SMART" id="SM00408">
    <property type="entry name" value="IGc2"/>
    <property type="match status" value="2"/>
</dbReference>
<comment type="pathway">
    <text evidence="2">Amino-acid biosynthesis; L-proline biosynthesis; L-proline from L-glutamate 5-semialdehyde: step 1/1.</text>
</comment>
<dbReference type="EC" id="1.5.1.2" evidence="4"/>
<dbReference type="CDD" id="cd00096">
    <property type="entry name" value="Ig"/>
    <property type="match status" value="2"/>
</dbReference>
<sequence>MIDRYSKWLMIDIDTKSHIDEGNKVQFNTSRFAIKLESSKMRRATIDAYENGKLEALTRTINPGDKVDIPCSVVTPGGSVQWILNNKPILLDFSQNQRRHWNISNDGQASLTINRITRADEGLWECWELDSAGNVRQKAPIMRIVLSNVPEEPYLEYNGHRLAAQQSITVREHSLIALNCITKGQFSSTRSIQWYIGGENLSSHSRTYSEYSTEEETSVTISVLSMNISAEYHTQMVYCQIAHSSWASAVTISASFNVLYAPLFSITREPGFGYPVIEGMPLSLRCDIDSNPPAEARWEREADPALSNATLSPIHTNHDGSLNFSAISKQDIGWYKCTTQHEFGFFASFGYFLNVRSRDELPQLAADILGGTHPQLSDENQDHLLNSAKEAALRKIYNQKQEGRETYEASECPPPAMEAGRPVIESINSTVIALVGSQISMIARFCCQPRPRKVYWIHRHLAMMPSRIIGRYITRELIMSSTSTNCFTSSFIIDSVKPEDAGDIMFMVLNQKGIDQALISLNVTYSASYSISSNVILRIMSKAKRSKQSADINTAKIGFVGAGKIAETMINGLVVYGKVDPKRIHVAAPSTTNTDRLKQTYQGLKATKRNLDIFGRFDCDIVFLAVNGNVILNLYKLGGTRPAPLTTNYIPNMKHPFYVLSMISGYDLKAIRDILLNPEHPEKYMMELHRIMVNCAVGYGLGICAIDVEPDSKKLAEPVRALLSMVAKLEYIPEPQMDAACAVCGAGLAFSYYFINALSDGGLKIGLNRSMALKFAAKTVSCAADTLLESGKHPNELKDEVCGPSGGAIYGLSMLDKTDVASGISGAVEAAHKRAISLARDDKAC</sequence>
<dbReference type="InterPro" id="IPR029036">
    <property type="entry name" value="P5CR_dimer"/>
</dbReference>
<dbReference type="FunFam" id="1.10.3730.10:FF:000001">
    <property type="entry name" value="Pyrroline-5-carboxylate reductase"/>
    <property type="match status" value="1"/>
</dbReference>
<evidence type="ECO:0000313" key="16">
    <source>
        <dbReference type="Proteomes" id="UP001142055"/>
    </source>
</evidence>
<evidence type="ECO:0000256" key="6">
    <source>
        <dbReference type="ARBA" id="ARBA00022857"/>
    </source>
</evidence>
<dbReference type="Pfam" id="PF08205">
    <property type="entry name" value="C2-set_2"/>
    <property type="match status" value="1"/>
</dbReference>
<comment type="subunit">
    <text evidence="10">Homodecamer; composed of 5 homodimers.</text>
</comment>
<dbReference type="EMBL" id="JAPWDV010000001">
    <property type="protein sequence ID" value="KAJ6222561.1"/>
    <property type="molecule type" value="Genomic_DNA"/>
</dbReference>
<keyword evidence="5" id="KW-0641">Proline biosynthesis</keyword>
<evidence type="ECO:0000256" key="11">
    <source>
        <dbReference type="ARBA" id="ARBA00039786"/>
    </source>
</evidence>
<dbReference type="InterPro" id="IPR013151">
    <property type="entry name" value="Immunoglobulin_dom"/>
</dbReference>
<keyword evidence="16" id="KW-1185">Reference proteome</keyword>
<dbReference type="SUPFAM" id="SSF48726">
    <property type="entry name" value="Immunoglobulin"/>
    <property type="match status" value="4"/>
</dbReference>
<evidence type="ECO:0000256" key="2">
    <source>
        <dbReference type="ARBA" id="ARBA00005205"/>
    </source>
</evidence>
<evidence type="ECO:0000256" key="12">
    <source>
        <dbReference type="ARBA" id="ARBA00042532"/>
    </source>
</evidence>
<evidence type="ECO:0000256" key="5">
    <source>
        <dbReference type="ARBA" id="ARBA00022650"/>
    </source>
</evidence>
<comment type="subcellular location">
    <subcellularLocation>
        <location evidence="1">Membrane</location>
        <topology evidence="1">Single-pass membrane protein</topology>
    </subcellularLocation>
</comment>
<dbReference type="InterPro" id="IPR008927">
    <property type="entry name" value="6-PGluconate_DH-like_C_sf"/>
</dbReference>
<dbReference type="InterPro" id="IPR028939">
    <property type="entry name" value="P5C_Rdtase_cat_N"/>
</dbReference>
<keyword evidence="7" id="KW-0560">Oxidoreductase</keyword>
<organism evidence="15 16">
    <name type="scientific">Blomia tropicalis</name>
    <name type="common">Mite</name>
    <dbReference type="NCBI Taxonomy" id="40697"/>
    <lineage>
        <taxon>Eukaryota</taxon>
        <taxon>Metazoa</taxon>
        <taxon>Ecdysozoa</taxon>
        <taxon>Arthropoda</taxon>
        <taxon>Chelicerata</taxon>
        <taxon>Arachnida</taxon>
        <taxon>Acari</taxon>
        <taxon>Acariformes</taxon>
        <taxon>Sarcoptiformes</taxon>
        <taxon>Astigmata</taxon>
        <taxon>Glycyphagoidea</taxon>
        <taxon>Echimyopodidae</taxon>
        <taxon>Blomia</taxon>
    </lineage>
</organism>
<dbReference type="Gene3D" id="1.10.3730.10">
    <property type="entry name" value="ProC C-terminal domain-like"/>
    <property type="match status" value="1"/>
</dbReference>
<name>A0A9Q0RQB0_BLOTA</name>
<comment type="function">
    <text evidence="13">Oxidoreductase that catalyzes the last step in proline biosynthesis, which corresponds to the reduction of pyrroline-5-carboxylate (P5C) to L-proline using NAD(P)H. Proline is synthesized from either glutamate or ornithine; both are converted to P5C, and then to proline via pyrroline-5-carboxylate reductases (PYCRs). PYCR3 is exclusively linked to the biosynthesis of proline from ornithine.</text>
</comment>
<dbReference type="GO" id="GO:0055129">
    <property type="term" value="P:L-proline biosynthetic process"/>
    <property type="evidence" value="ECO:0007669"/>
    <property type="project" value="TreeGrafter"/>
</dbReference>
<dbReference type="PROSITE" id="PS50835">
    <property type="entry name" value="IG_LIKE"/>
    <property type="match status" value="3"/>
</dbReference>
<keyword evidence="6" id="KW-0521">NADP</keyword>
<dbReference type="InterPro" id="IPR013783">
    <property type="entry name" value="Ig-like_fold"/>
</dbReference>
<dbReference type="Proteomes" id="UP001142055">
    <property type="component" value="Chromosome 1"/>
</dbReference>
<evidence type="ECO:0000256" key="10">
    <source>
        <dbReference type="ARBA" id="ARBA00038523"/>
    </source>
</evidence>
<dbReference type="PANTHER" id="PTHR11645">
    <property type="entry name" value="PYRROLINE-5-CARBOXYLATE REDUCTASE"/>
    <property type="match status" value="1"/>
</dbReference>
<evidence type="ECO:0000313" key="15">
    <source>
        <dbReference type="EMBL" id="KAJ6222561.1"/>
    </source>
</evidence>
<dbReference type="Pfam" id="PF14748">
    <property type="entry name" value="P5CR_dimer"/>
    <property type="match status" value="1"/>
</dbReference>
<evidence type="ECO:0000256" key="7">
    <source>
        <dbReference type="ARBA" id="ARBA00023002"/>
    </source>
</evidence>
<dbReference type="GO" id="GO:0004735">
    <property type="term" value="F:pyrroline-5-carboxylate reductase activity"/>
    <property type="evidence" value="ECO:0007669"/>
    <property type="project" value="UniProtKB-EC"/>
</dbReference>
<dbReference type="InterPro" id="IPR003599">
    <property type="entry name" value="Ig_sub"/>
</dbReference>
<comment type="caution">
    <text evidence="15">The sequence shown here is derived from an EMBL/GenBank/DDBJ whole genome shotgun (WGS) entry which is preliminary data.</text>
</comment>
<reference evidence="15" key="1">
    <citation type="submission" date="2022-12" db="EMBL/GenBank/DDBJ databases">
        <title>Genome assemblies of Blomia tropicalis.</title>
        <authorList>
            <person name="Cui Y."/>
        </authorList>
    </citation>
    <scope>NUCLEOTIDE SEQUENCE</scope>
    <source>
        <tissue evidence="15">Adult mites</tissue>
    </source>
</reference>
<evidence type="ECO:0000256" key="9">
    <source>
        <dbReference type="ARBA" id="ARBA00023157"/>
    </source>
</evidence>
<dbReference type="SUPFAM" id="SSF48179">
    <property type="entry name" value="6-phosphogluconate dehydrogenase C-terminal domain-like"/>
    <property type="match status" value="1"/>
</dbReference>
<dbReference type="Gene3D" id="3.40.50.720">
    <property type="entry name" value="NAD(P)-binding Rossmann-like Domain"/>
    <property type="match status" value="1"/>
</dbReference>
<evidence type="ECO:0000256" key="1">
    <source>
        <dbReference type="ARBA" id="ARBA00004167"/>
    </source>
</evidence>
<dbReference type="HAMAP" id="MF_01925">
    <property type="entry name" value="P5C_reductase"/>
    <property type="match status" value="1"/>
</dbReference>
<dbReference type="Pfam" id="PF03807">
    <property type="entry name" value="F420_oxidored"/>
    <property type="match status" value="1"/>
</dbReference>
<evidence type="ECO:0000256" key="8">
    <source>
        <dbReference type="ARBA" id="ARBA00023136"/>
    </source>
</evidence>
<dbReference type="SMART" id="SM00409">
    <property type="entry name" value="IG"/>
    <property type="match status" value="4"/>
</dbReference>
<dbReference type="Pfam" id="PF13927">
    <property type="entry name" value="Ig_3"/>
    <property type="match status" value="1"/>
</dbReference>
<evidence type="ECO:0000256" key="13">
    <source>
        <dbReference type="ARBA" id="ARBA00049975"/>
    </source>
</evidence>
<dbReference type="PANTHER" id="PTHR11645:SF0">
    <property type="entry name" value="PYRROLINE-5-CARBOXYLATE REDUCTASE 3"/>
    <property type="match status" value="1"/>
</dbReference>
<dbReference type="InterPro" id="IPR036291">
    <property type="entry name" value="NAD(P)-bd_dom_sf"/>
</dbReference>
<protein>
    <recommendedName>
        <fullName evidence="11">Pyrroline-5-carboxylate reductase 3</fullName>
        <ecNumber evidence="4">1.5.1.2</ecNumber>
    </recommendedName>
    <alternativeName>
        <fullName evidence="12">Pyrroline-5-carboxylate reductase-like protein</fullName>
    </alternativeName>
</protein>
<feature type="domain" description="Ig-like" evidence="14">
    <location>
        <begin position="64"/>
        <end position="126"/>
    </location>
</feature>
<dbReference type="InterPro" id="IPR036179">
    <property type="entry name" value="Ig-like_dom_sf"/>
</dbReference>
<dbReference type="SUPFAM" id="SSF51735">
    <property type="entry name" value="NAD(P)-binding Rossmann-fold domains"/>
    <property type="match status" value="1"/>
</dbReference>
<evidence type="ECO:0000256" key="3">
    <source>
        <dbReference type="ARBA" id="ARBA00005525"/>
    </source>
</evidence>